<sequence>MLSRERAMRIRGLALAAAALCVALPATVRAQPRPTPVTISEPAIDVLPEVEGTGLCAASALSPPGDVEEHFYVAGVSDDPSELDKRVAYIDKVNAFMEEFKDTRLEYVVRTLLDLSNNNTTNTDPNSTPLSFGDYTDVMSPTCKEGGCDFPWNSHGTDQPFGSRLRGFLRVPAELAGLPVHIGFYADDAVSLSFFDKVAGMQPVMIRPPALGLPTYRVTNTVTFEKPGLYPLEILYAELWEHAALEMSFFIGEFDDFELGARVEGSTNLKAAGFSLFQPAQFYQTLSGSPSFPDIDQCQQCVRAFAGRPGNAQCDSGYYCNEAALCAPCDTAYFCGESCSPCEGDTPFCINVNGNRECGQCRTDDDCDEGFSCDPETHVCNECNVDPDCPRGEICVDHACTPCDTPDRCAGNSCNCCPNGINGTQMDCAAVEPGGIEMCVECLTDAQCPDGKRCHTPTGHCVDAIPENAQPNCCGEGCADCMHPEDPNDPQSPPVPFCLPGPVGTACAACRNDMDCAEGQYCLSGECKECVKDRRCGLRCDSCGEDTPFCLGQFAENAVCVRCTSDEQCAGTTCNPETHECDPGCMATCGEGTPYCDGEKCVECYADTQCPCGNTCDLATNTCDISCKSNVDCLGNEHCRWTDEADAKECALGPMPDNVACGGTLAEICSVSVVGQKGAEPRAAALLTLAMMALLERQRRRRSGGAS</sequence>
<reference evidence="2" key="1">
    <citation type="submission" date="2018-10" db="EMBL/GenBank/DDBJ databases">
        <title>A highly polymorphic receptor governs many distinct self-recognition types within the Myxococcales order.</title>
        <authorList>
            <person name="Cao P."/>
            <person name="Wei X."/>
            <person name="Awal R.P."/>
            <person name="Muller R."/>
            <person name="Wall D."/>
        </authorList>
    </citation>
    <scope>NUCLEOTIDE SEQUENCE</scope>
    <source>
        <strain evidence="2">MSr1914</strain>
    </source>
</reference>
<protein>
    <submittedName>
        <fullName evidence="2">TraA</fullName>
    </submittedName>
</protein>
<dbReference type="NCBIfam" id="TIGR04566">
    <property type="entry name" value="myxo_TraA_Nterm"/>
    <property type="match status" value="1"/>
</dbReference>
<evidence type="ECO:0000313" key="2">
    <source>
        <dbReference type="EMBL" id="QAT78143.1"/>
    </source>
</evidence>
<feature type="chain" id="PRO_5019196703" evidence="1">
    <location>
        <begin position="31"/>
        <end position="707"/>
    </location>
</feature>
<keyword evidence="1" id="KW-0732">Signal</keyword>
<evidence type="ECO:0000256" key="1">
    <source>
        <dbReference type="SAM" id="SignalP"/>
    </source>
</evidence>
<feature type="signal peptide" evidence="1">
    <location>
        <begin position="1"/>
        <end position="30"/>
    </location>
</feature>
<gene>
    <name evidence="2" type="primary">traA</name>
</gene>
<dbReference type="NCBIfam" id="TIGR04201">
    <property type="entry name" value="Myxo_Cys_RPT"/>
    <property type="match status" value="2"/>
</dbReference>
<organism evidence="2">
    <name type="scientific">Sorangium cellulosum</name>
    <name type="common">Polyangium cellulosum</name>
    <dbReference type="NCBI Taxonomy" id="56"/>
    <lineage>
        <taxon>Bacteria</taxon>
        <taxon>Pseudomonadati</taxon>
        <taxon>Myxococcota</taxon>
        <taxon>Polyangia</taxon>
        <taxon>Polyangiales</taxon>
        <taxon>Polyangiaceae</taxon>
        <taxon>Sorangium</taxon>
    </lineage>
</organism>
<dbReference type="InterPro" id="IPR030819">
    <property type="entry name" value="Myxo_TraA_N"/>
</dbReference>
<proteinExistence type="predicted"/>
<dbReference type="InterPro" id="IPR026435">
    <property type="entry name" value="Myxo_Cys_rpt"/>
</dbReference>
<name>A0A410RA93_SORCE</name>
<dbReference type="EMBL" id="MK091188">
    <property type="protein sequence ID" value="QAT78143.1"/>
    <property type="molecule type" value="Genomic_DNA"/>
</dbReference>
<dbReference type="AlphaFoldDB" id="A0A410RA93"/>
<accession>A0A410RA93</accession>